<name>A0A5J5AMR7_9ASTE</name>
<dbReference type="AlphaFoldDB" id="A0A5J5AMR7"/>
<accession>A0A5J5AMR7</accession>
<keyword evidence="2" id="KW-1185">Reference proteome</keyword>
<gene>
    <name evidence="1" type="ORF">F0562_032326</name>
</gene>
<reference evidence="1 2" key="1">
    <citation type="submission" date="2019-09" db="EMBL/GenBank/DDBJ databases">
        <title>A chromosome-level genome assembly of the Chinese tupelo Nyssa sinensis.</title>
        <authorList>
            <person name="Yang X."/>
            <person name="Kang M."/>
            <person name="Yang Y."/>
            <person name="Xiong H."/>
            <person name="Wang M."/>
            <person name="Zhang Z."/>
            <person name="Wang Z."/>
            <person name="Wu H."/>
            <person name="Ma T."/>
            <person name="Liu J."/>
            <person name="Xi Z."/>
        </authorList>
    </citation>
    <scope>NUCLEOTIDE SEQUENCE [LARGE SCALE GENOMIC DNA]</scope>
    <source>
        <strain evidence="1">J267</strain>
        <tissue evidence="1">Leaf</tissue>
    </source>
</reference>
<proteinExistence type="predicted"/>
<dbReference type="Proteomes" id="UP000325577">
    <property type="component" value="Linkage Group LG19"/>
</dbReference>
<dbReference type="EMBL" id="CM018042">
    <property type="protein sequence ID" value="KAA8532293.1"/>
    <property type="molecule type" value="Genomic_DNA"/>
</dbReference>
<evidence type="ECO:0000313" key="1">
    <source>
        <dbReference type="EMBL" id="KAA8532293.1"/>
    </source>
</evidence>
<sequence length="142" mass="15115">MVCGARSEAVVDPNNEKAAGSGLTDAVVGPNHAKVVGSKLAEATVGPGHEKALLVLNWLRQLLGLTKQKNDGSELPEEPISPSHAKSIGSGLVMVRVEFEKLELADSEPNLPQLSSKPRFAVSWNLSSDQPHSYKVTSLVRP</sequence>
<evidence type="ECO:0000313" key="2">
    <source>
        <dbReference type="Proteomes" id="UP000325577"/>
    </source>
</evidence>
<organism evidence="1 2">
    <name type="scientific">Nyssa sinensis</name>
    <dbReference type="NCBI Taxonomy" id="561372"/>
    <lineage>
        <taxon>Eukaryota</taxon>
        <taxon>Viridiplantae</taxon>
        <taxon>Streptophyta</taxon>
        <taxon>Embryophyta</taxon>
        <taxon>Tracheophyta</taxon>
        <taxon>Spermatophyta</taxon>
        <taxon>Magnoliopsida</taxon>
        <taxon>eudicotyledons</taxon>
        <taxon>Gunneridae</taxon>
        <taxon>Pentapetalae</taxon>
        <taxon>asterids</taxon>
        <taxon>Cornales</taxon>
        <taxon>Nyssaceae</taxon>
        <taxon>Nyssa</taxon>
    </lineage>
</organism>
<protein>
    <submittedName>
        <fullName evidence="1">Uncharacterized protein</fullName>
    </submittedName>
</protein>